<name>A0A843WE96_COLES</name>
<keyword evidence="3" id="KW-1185">Reference proteome</keyword>
<dbReference type="Proteomes" id="UP000652761">
    <property type="component" value="Unassembled WGS sequence"/>
</dbReference>
<proteinExistence type="predicted"/>
<organism evidence="2 3">
    <name type="scientific">Colocasia esculenta</name>
    <name type="common">Wild taro</name>
    <name type="synonym">Arum esculentum</name>
    <dbReference type="NCBI Taxonomy" id="4460"/>
    <lineage>
        <taxon>Eukaryota</taxon>
        <taxon>Viridiplantae</taxon>
        <taxon>Streptophyta</taxon>
        <taxon>Embryophyta</taxon>
        <taxon>Tracheophyta</taxon>
        <taxon>Spermatophyta</taxon>
        <taxon>Magnoliopsida</taxon>
        <taxon>Liliopsida</taxon>
        <taxon>Araceae</taxon>
        <taxon>Aroideae</taxon>
        <taxon>Colocasieae</taxon>
        <taxon>Colocasia</taxon>
    </lineage>
</organism>
<sequence length="134" mass="14276">MTLGSNHFPLAAASRRGRGGRALCAGDLPCSLSLPLLCVGDPPLSRRRRWPPWPPSPCPPSPLAPLATAATAFPLHRCYWSALLRLLLLAGGIRRGQPPPVPVAVGEGGGGHRRRSLFQSRAEEGDDSELEDSE</sequence>
<protein>
    <submittedName>
        <fullName evidence="2">Uncharacterized protein</fullName>
    </submittedName>
</protein>
<dbReference type="AlphaFoldDB" id="A0A843WE96"/>
<comment type="caution">
    <text evidence="2">The sequence shown here is derived from an EMBL/GenBank/DDBJ whole genome shotgun (WGS) entry which is preliminary data.</text>
</comment>
<feature type="region of interest" description="Disordered" evidence="1">
    <location>
        <begin position="94"/>
        <end position="134"/>
    </location>
</feature>
<feature type="non-terminal residue" evidence="2">
    <location>
        <position position="134"/>
    </location>
</feature>
<evidence type="ECO:0000313" key="2">
    <source>
        <dbReference type="EMBL" id="MQM08009.1"/>
    </source>
</evidence>
<evidence type="ECO:0000256" key="1">
    <source>
        <dbReference type="SAM" id="MobiDB-lite"/>
    </source>
</evidence>
<evidence type="ECO:0000313" key="3">
    <source>
        <dbReference type="Proteomes" id="UP000652761"/>
    </source>
</evidence>
<feature type="compositionally biased region" description="Acidic residues" evidence="1">
    <location>
        <begin position="124"/>
        <end position="134"/>
    </location>
</feature>
<reference evidence="2" key="1">
    <citation type="submission" date="2017-07" db="EMBL/GenBank/DDBJ databases">
        <title>Taro Niue Genome Assembly and Annotation.</title>
        <authorList>
            <person name="Atibalentja N."/>
            <person name="Keating K."/>
            <person name="Fields C.J."/>
        </authorList>
    </citation>
    <scope>NUCLEOTIDE SEQUENCE</scope>
    <source>
        <strain evidence="2">Niue_2</strain>
        <tissue evidence="2">Leaf</tissue>
    </source>
</reference>
<dbReference type="EMBL" id="NMUH01004010">
    <property type="protein sequence ID" value="MQM08009.1"/>
    <property type="molecule type" value="Genomic_DNA"/>
</dbReference>
<gene>
    <name evidence="2" type="ORF">Taro_040858</name>
</gene>
<accession>A0A843WE96</accession>